<organism evidence="1">
    <name type="scientific">Timema shepardi</name>
    <name type="common">Walking stick</name>
    <dbReference type="NCBI Taxonomy" id="629360"/>
    <lineage>
        <taxon>Eukaryota</taxon>
        <taxon>Metazoa</taxon>
        <taxon>Ecdysozoa</taxon>
        <taxon>Arthropoda</taxon>
        <taxon>Hexapoda</taxon>
        <taxon>Insecta</taxon>
        <taxon>Pterygota</taxon>
        <taxon>Neoptera</taxon>
        <taxon>Polyneoptera</taxon>
        <taxon>Phasmatodea</taxon>
        <taxon>Timematodea</taxon>
        <taxon>Timematoidea</taxon>
        <taxon>Timematidae</taxon>
        <taxon>Timema</taxon>
    </lineage>
</organism>
<sequence>MYRVWWSKTANDYFERLIQIFKSVIMFLLKQTKHPNQETSPRHTSAPSVLIDMSTVQSQDKHSIAICPPLTYAIYPPLTYAIYPPLTYAIYPPLTYAICPPLTYAICPPLTLVSSLHCLQGQ</sequence>
<gene>
    <name evidence="1" type="ORF">TSIB3V08_LOCUS11540</name>
</gene>
<evidence type="ECO:0000313" key="1">
    <source>
        <dbReference type="EMBL" id="CAD7267535.1"/>
    </source>
</evidence>
<accession>A0A7R9G599</accession>
<proteinExistence type="predicted"/>
<reference evidence="1" key="1">
    <citation type="submission" date="2020-11" db="EMBL/GenBank/DDBJ databases">
        <authorList>
            <person name="Tran Van P."/>
        </authorList>
    </citation>
    <scope>NUCLEOTIDE SEQUENCE</scope>
</reference>
<dbReference type="AlphaFoldDB" id="A0A7R9G599"/>
<protein>
    <submittedName>
        <fullName evidence="1">Uncharacterized protein</fullName>
    </submittedName>
</protein>
<name>A0A7R9G599_TIMSH</name>
<dbReference type="EMBL" id="OC009505">
    <property type="protein sequence ID" value="CAD7267535.1"/>
    <property type="molecule type" value="Genomic_DNA"/>
</dbReference>